<protein>
    <recommendedName>
        <fullName evidence="3">NusB/RsmB/TIM44 domain-containing protein</fullName>
    </recommendedName>
</protein>
<dbReference type="Pfam" id="PF01029">
    <property type="entry name" value="NusB"/>
    <property type="match status" value="1"/>
</dbReference>
<evidence type="ECO:0000313" key="5">
    <source>
        <dbReference type="Proteomes" id="UP000289738"/>
    </source>
</evidence>
<dbReference type="Proteomes" id="UP000289738">
    <property type="component" value="Chromosome B07"/>
</dbReference>
<dbReference type="SUPFAM" id="SSF48013">
    <property type="entry name" value="NusB-like"/>
    <property type="match status" value="1"/>
</dbReference>
<dbReference type="InterPro" id="IPR035926">
    <property type="entry name" value="NusB-like_sf"/>
</dbReference>
<evidence type="ECO:0000259" key="3">
    <source>
        <dbReference type="Pfam" id="PF01029"/>
    </source>
</evidence>
<evidence type="ECO:0000313" key="4">
    <source>
        <dbReference type="EMBL" id="RYR00694.1"/>
    </source>
</evidence>
<keyword evidence="5" id="KW-1185">Reference proteome</keyword>
<organism evidence="4 5">
    <name type="scientific">Arachis hypogaea</name>
    <name type="common">Peanut</name>
    <dbReference type="NCBI Taxonomy" id="3818"/>
    <lineage>
        <taxon>Eukaryota</taxon>
        <taxon>Viridiplantae</taxon>
        <taxon>Streptophyta</taxon>
        <taxon>Embryophyta</taxon>
        <taxon>Tracheophyta</taxon>
        <taxon>Spermatophyta</taxon>
        <taxon>Magnoliopsida</taxon>
        <taxon>eudicotyledons</taxon>
        <taxon>Gunneridae</taxon>
        <taxon>Pentapetalae</taxon>
        <taxon>rosids</taxon>
        <taxon>fabids</taxon>
        <taxon>Fabales</taxon>
        <taxon>Fabaceae</taxon>
        <taxon>Papilionoideae</taxon>
        <taxon>50 kb inversion clade</taxon>
        <taxon>dalbergioids sensu lato</taxon>
        <taxon>Dalbergieae</taxon>
        <taxon>Pterocarpus clade</taxon>
        <taxon>Arachis</taxon>
    </lineage>
</organism>
<name>A0A444YFK0_ARAHY</name>
<accession>A0A444YFK0</accession>
<reference evidence="4 5" key="1">
    <citation type="submission" date="2019-01" db="EMBL/GenBank/DDBJ databases">
        <title>Sequencing of cultivated peanut Arachis hypogaea provides insights into genome evolution and oil improvement.</title>
        <authorList>
            <person name="Chen X."/>
        </authorList>
    </citation>
    <scope>NUCLEOTIDE SEQUENCE [LARGE SCALE GENOMIC DNA]</scope>
    <source>
        <strain evidence="5">cv. Fuhuasheng</strain>
        <tissue evidence="4">Leaves</tissue>
    </source>
</reference>
<sequence>MAQVLYLRLSLPAEPRKFSPSSSSSSSEPSLKLPQRTRSSNVSIPATGKGGSSRLLKTQKLNSEVSPHRAVSAVRLMRIELGGAFADLLNEKGKGSGENEMGYVQRTLGFRTRELNHHDLRLVTDIVGGTIRWRRYLDHLISSLCHDKDISSMEPLLLQILRIGFYEIVKLDMPPYAVVDEVCLSVHLIPCFQNVRLAKVALRPGAGNMVNGILRKLVALKEDEVLPLPRVEGDDRAQARALATLYSHPVVSV</sequence>
<dbReference type="AlphaFoldDB" id="A0A444YFK0"/>
<evidence type="ECO:0000256" key="1">
    <source>
        <dbReference type="ARBA" id="ARBA00022884"/>
    </source>
</evidence>
<feature type="domain" description="NusB/RsmB/TIM44" evidence="3">
    <location>
        <begin position="98"/>
        <end position="217"/>
    </location>
</feature>
<dbReference type="InterPro" id="IPR023268">
    <property type="entry name" value="RCMT_RsmB-rel_pln"/>
</dbReference>
<proteinExistence type="predicted"/>
<gene>
    <name evidence="4" type="ORF">Ahy_B07g088825</name>
</gene>
<dbReference type="InterPro" id="IPR006027">
    <property type="entry name" value="NusB_RsmB_TIM44"/>
</dbReference>
<dbReference type="GO" id="GO:0006355">
    <property type="term" value="P:regulation of DNA-templated transcription"/>
    <property type="evidence" value="ECO:0007669"/>
    <property type="project" value="InterPro"/>
</dbReference>
<evidence type="ECO:0000256" key="2">
    <source>
        <dbReference type="SAM" id="MobiDB-lite"/>
    </source>
</evidence>
<dbReference type="PRINTS" id="PR02009">
    <property type="entry name" value="RCMTFMUVIRPL"/>
</dbReference>
<dbReference type="GO" id="GO:0003723">
    <property type="term" value="F:RNA binding"/>
    <property type="evidence" value="ECO:0007669"/>
    <property type="project" value="UniProtKB-KW"/>
</dbReference>
<comment type="caution">
    <text evidence="4">The sequence shown here is derived from an EMBL/GenBank/DDBJ whole genome shotgun (WGS) entry which is preliminary data.</text>
</comment>
<feature type="region of interest" description="Disordered" evidence="2">
    <location>
        <begin position="15"/>
        <end position="53"/>
    </location>
</feature>
<dbReference type="Gene3D" id="1.10.940.10">
    <property type="entry name" value="NusB-like"/>
    <property type="match status" value="1"/>
</dbReference>
<feature type="compositionally biased region" description="Low complexity" evidence="2">
    <location>
        <begin position="19"/>
        <end position="30"/>
    </location>
</feature>
<dbReference type="FunFam" id="1.10.940.10:FF:000005">
    <property type="entry name" value="Ribosomal RNA small subunit methyltransferase B"/>
    <property type="match status" value="1"/>
</dbReference>
<keyword evidence="1" id="KW-0694">RNA-binding</keyword>
<dbReference type="EMBL" id="SDMP01000017">
    <property type="protein sequence ID" value="RYR00694.1"/>
    <property type="molecule type" value="Genomic_DNA"/>
</dbReference>